<dbReference type="AlphaFoldDB" id="A0A917FQR7"/>
<feature type="region of interest" description="Disordered" evidence="1">
    <location>
        <begin position="57"/>
        <end position="80"/>
    </location>
</feature>
<reference evidence="2" key="1">
    <citation type="journal article" date="2014" name="Int. J. Syst. Evol. Microbiol.">
        <title>Complete genome sequence of Corynebacterium casei LMG S-19264T (=DSM 44701T), isolated from a smear-ripened cheese.</title>
        <authorList>
            <consortium name="US DOE Joint Genome Institute (JGI-PGF)"/>
            <person name="Walter F."/>
            <person name="Albersmeier A."/>
            <person name="Kalinowski J."/>
            <person name="Ruckert C."/>
        </authorList>
    </citation>
    <scope>NUCLEOTIDE SEQUENCE</scope>
    <source>
        <strain evidence="2">CGMCC 1.12181</strain>
    </source>
</reference>
<organism evidence="2 3">
    <name type="scientific">Marinicella pacifica</name>
    <dbReference type="NCBI Taxonomy" id="1171543"/>
    <lineage>
        <taxon>Bacteria</taxon>
        <taxon>Pseudomonadati</taxon>
        <taxon>Pseudomonadota</taxon>
        <taxon>Gammaproteobacteria</taxon>
        <taxon>Lysobacterales</taxon>
        <taxon>Marinicellaceae</taxon>
        <taxon>Marinicella</taxon>
    </lineage>
</organism>
<keyword evidence="3" id="KW-1185">Reference proteome</keyword>
<evidence type="ECO:0000313" key="3">
    <source>
        <dbReference type="Proteomes" id="UP000605253"/>
    </source>
</evidence>
<gene>
    <name evidence="2" type="ORF">GCM10011365_21890</name>
</gene>
<dbReference type="Proteomes" id="UP000605253">
    <property type="component" value="Unassembled WGS sequence"/>
</dbReference>
<accession>A0A917FQR7</accession>
<dbReference type="RefSeq" id="WP_345258873.1">
    <property type="nucleotide sequence ID" value="NZ_BAABJF010000024.1"/>
</dbReference>
<evidence type="ECO:0000313" key="2">
    <source>
        <dbReference type="EMBL" id="GGG00301.1"/>
    </source>
</evidence>
<evidence type="ECO:0000256" key="1">
    <source>
        <dbReference type="SAM" id="MobiDB-lite"/>
    </source>
</evidence>
<sequence>MKRQNDNFNTLGSTEIPTIEERLIIGVMTGKTEWNEYPLSLNFSHKTDMTSVFLNKTTTNSEHDHASKQENTAVYSPDKT</sequence>
<dbReference type="EMBL" id="BMEO01000011">
    <property type="protein sequence ID" value="GGG00301.1"/>
    <property type="molecule type" value="Genomic_DNA"/>
</dbReference>
<proteinExistence type="predicted"/>
<reference evidence="2" key="2">
    <citation type="submission" date="2020-09" db="EMBL/GenBank/DDBJ databases">
        <authorList>
            <person name="Sun Q."/>
            <person name="Zhou Y."/>
        </authorList>
    </citation>
    <scope>NUCLEOTIDE SEQUENCE</scope>
    <source>
        <strain evidence="2">CGMCC 1.12181</strain>
    </source>
</reference>
<name>A0A917FQR7_9GAMM</name>
<comment type="caution">
    <text evidence="2">The sequence shown here is derived from an EMBL/GenBank/DDBJ whole genome shotgun (WGS) entry which is preliminary data.</text>
</comment>
<protein>
    <submittedName>
        <fullName evidence="2">Uncharacterized protein</fullName>
    </submittedName>
</protein>